<reference evidence="1" key="1">
    <citation type="submission" date="2016-06" db="EMBL/GenBank/DDBJ databases">
        <title>Complete Genome Sequence of Pandoraea faecigallinarum DSM-23572.</title>
        <authorList>
            <person name="Yong D."/>
            <person name="Ee R."/>
            <person name="Lim Y.-L."/>
            <person name="Yin W.-F."/>
            <person name="Chan K.-G."/>
        </authorList>
    </citation>
    <scope>NUCLEOTIDE SEQUENCE</scope>
    <source>
        <strain evidence="1">DSM 23572</strain>
    </source>
</reference>
<dbReference type="Proteomes" id="UP000035651">
    <property type="component" value="Chromosome"/>
</dbReference>
<dbReference type="OrthoDB" id="6592844at2"/>
<dbReference type="InterPro" id="IPR018755">
    <property type="entry name" value="Phage_Mu_Gp48"/>
</dbReference>
<name>A0A0H3WXV0_9BURK</name>
<evidence type="ECO:0000313" key="1">
    <source>
        <dbReference type="EMBL" id="AKM32460.1"/>
    </source>
</evidence>
<dbReference type="PATRIC" id="fig|656179.3.peg.574"/>
<sequence length="198" mass="21506">MLAPVLTSDDYLQAFQGLMPRGAVWPRDPDALQTKVLRGLSGVYAQNTARANNLLIDAFPGTAFELLPEWEQTLGLPDPCAGVSPTVEARRAQVIARLAAVGGQSIAYFTQLAANLGYSITITQFSPFVFGQASFGDALNGPDWAFAWQVNAPSYSIRYFAFDGSVFGEPFASWDNNVLQCEISAYAPAHTIPLFNYN</sequence>
<gene>
    <name evidence="1" type="ORF">AB870_02600</name>
</gene>
<accession>A0A0H3WXV0</accession>
<dbReference type="EMBL" id="CP011807">
    <property type="protein sequence ID" value="AKM32460.1"/>
    <property type="molecule type" value="Genomic_DNA"/>
</dbReference>
<evidence type="ECO:0000313" key="2">
    <source>
        <dbReference type="Proteomes" id="UP000035651"/>
    </source>
</evidence>
<dbReference type="AlphaFoldDB" id="A0A0H3WXV0"/>
<organism evidence="1 2">
    <name type="scientific">Pandoraea faecigallinarum</name>
    <dbReference type="NCBI Taxonomy" id="656179"/>
    <lineage>
        <taxon>Bacteria</taxon>
        <taxon>Pseudomonadati</taxon>
        <taxon>Pseudomonadota</taxon>
        <taxon>Betaproteobacteria</taxon>
        <taxon>Burkholderiales</taxon>
        <taxon>Burkholderiaceae</taxon>
        <taxon>Pandoraea</taxon>
    </lineage>
</organism>
<dbReference type="RefSeq" id="WP_047908213.1">
    <property type="nucleotide sequence ID" value="NZ_CP011807.3"/>
</dbReference>
<dbReference type="KEGG" id="pfg:AB870_02600"/>
<proteinExistence type="predicted"/>
<protein>
    <submittedName>
        <fullName evidence="1">Phage tail protein</fullName>
    </submittedName>
</protein>
<dbReference type="Pfam" id="PF10076">
    <property type="entry name" value="Phage_Mu_Gp48"/>
    <property type="match status" value="1"/>
</dbReference>
<keyword evidence="2" id="KW-1185">Reference proteome</keyword>
<dbReference type="STRING" id="656179.AB870_02600"/>